<dbReference type="PANTHER" id="PTHR33744:SF1">
    <property type="entry name" value="DNA-BINDING TRANSCRIPTIONAL ACTIVATOR ADER"/>
    <property type="match status" value="1"/>
</dbReference>
<dbReference type="Pfam" id="PF13556">
    <property type="entry name" value="HTH_30"/>
    <property type="match status" value="1"/>
</dbReference>
<evidence type="ECO:0000313" key="4">
    <source>
        <dbReference type="EMBL" id="MBB6215875.1"/>
    </source>
</evidence>
<dbReference type="InterPro" id="IPR025736">
    <property type="entry name" value="PucR_C-HTH_dom"/>
</dbReference>
<accession>A0A841L0F9</accession>
<name>A0A841L0F9_9FIRM</name>
<comment type="caution">
    <text evidence="4">The sequence shown here is derived from an EMBL/GenBank/DDBJ whole genome shotgun (WGS) entry which is preliminary data.</text>
</comment>
<dbReference type="AlphaFoldDB" id="A0A841L0F9"/>
<dbReference type="InterPro" id="IPR041522">
    <property type="entry name" value="CdaR_GGDEF"/>
</dbReference>
<evidence type="ECO:0000259" key="2">
    <source>
        <dbReference type="Pfam" id="PF13556"/>
    </source>
</evidence>
<feature type="domain" description="PucR C-terminal helix-turn-helix" evidence="2">
    <location>
        <begin position="442"/>
        <end position="497"/>
    </location>
</feature>
<comment type="similarity">
    <text evidence="1">Belongs to the CdaR family.</text>
</comment>
<dbReference type="Proteomes" id="UP000579281">
    <property type="component" value="Unassembled WGS sequence"/>
</dbReference>
<evidence type="ECO:0000313" key="5">
    <source>
        <dbReference type="Proteomes" id="UP000579281"/>
    </source>
</evidence>
<dbReference type="Pfam" id="PF17853">
    <property type="entry name" value="GGDEF_2"/>
    <property type="match status" value="1"/>
</dbReference>
<evidence type="ECO:0000256" key="1">
    <source>
        <dbReference type="ARBA" id="ARBA00006754"/>
    </source>
</evidence>
<protein>
    <submittedName>
        <fullName evidence="4">Sugar diacid utilization regulator</fullName>
    </submittedName>
</protein>
<organism evidence="4 5">
    <name type="scientific">Anaerosolibacter carboniphilus</name>
    <dbReference type="NCBI Taxonomy" id="1417629"/>
    <lineage>
        <taxon>Bacteria</taxon>
        <taxon>Bacillati</taxon>
        <taxon>Bacillota</taxon>
        <taxon>Clostridia</taxon>
        <taxon>Peptostreptococcales</taxon>
        <taxon>Thermotaleaceae</taxon>
        <taxon>Anaerosolibacter</taxon>
    </lineage>
</organism>
<keyword evidence="5" id="KW-1185">Reference proteome</keyword>
<feature type="domain" description="CdaR GGDEF-like" evidence="3">
    <location>
        <begin position="278"/>
        <end position="384"/>
    </location>
</feature>
<reference evidence="4 5" key="1">
    <citation type="submission" date="2020-08" db="EMBL/GenBank/DDBJ databases">
        <title>Genomic Encyclopedia of Type Strains, Phase IV (KMG-IV): sequencing the most valuable type-strain genomes for metagenomic binning, comparative biology and taxonomic classification.</title>
        <authorList>
            <person name="Goeker M."/>
        </authorList>
    </citation>
    <scope>NUCLEOTIDE SEQUENCE [LARGE SCALE GENOMIC DNA]</scope>
    <source>
        <strain evidence="4 5">DSM 103526</strain>
    </source>
</reference>
<dbReference type="PANTHER" id="PTHR33744">
    <property type="entry name" value="CARBOHYDRATE DIACID REGULATOR"/>
    <property type="match status" value="1"/>
</dbReference>
<dbReference type="RefSeq" id="WP_184310421.1">
    <property type="nucleotide sequence ID" value="NZ_JACHEN010000010.1"/>
</dbReference>
<dbReference type="InterPro" id="IPR042070">
    <property type="entry name" value="PucR_C-HTH_sf"/>
</dbReference>
<gene>
    <name evidence="4" type="ORF">HNQ80_001966</name>
</gene>
<dbReference type="EMBL" id="JACHEN010000010">
    <property type="protein sequence ID" value="MBB6215875.1"/>
    <property type="molecule type" value="Genomic_DNA"/>
</dbReference>
<sequence length="503" mass="57720">MITLENISQKLPFDIYIIKRGIDLVKYSSFQLITPFTQFDQSNTLYIGQLGTLSSIECTAIEIGLLLQDGNMPEIDSQSIEIALFSCTIQECFQAVQNIFYEQAIVGQCVFELYESLSCNEGLQRLAEIGKKYLGNPVAISDASYVLLANSGQEENDLVWGDTIANGRTSSNLISKFHLEGLVETLMNTEGPVFLDMGIAKKRHRILSKVIIDGKLTAICGVIESIRTIKKSDLDLMQVLSDAVAIELQKMKYSVKDDKNISSLLIDILESKVYMEKTLEERLKYLHWRPKKYFNVVILKKNESINMMKDFIKRSLESFSFFSKAFEWEDNMVILINYNNEEFSKISSEITILLKEQIKESAGISKTFSRLLQLPGYYNQAVSAHYWGSALNRNDCLYCYQDYYIYHLLGSSRKEIDIEGMRDERLMKLIEYDKKNKTEYFNTLYVFLSSKSSVSKAADKLFIHRNTMAQRIKRICEIVDIDLSSNQDIVNIMLTYKILELIG</sequence>
<proteinExistence type="inferred from homology"/>
<dbReference type="InterPro" id="IPR051448">
    <property type="entry name" value="CdaR-like_regulators"/>
</dbReference>
<dbReference type="Gene3D" id="1.10.10.2840">
    <property type="entry name" value="PucR C-terminal helix-turn-helix domain"/>
    <property type="match status" value="1"/>
</dbReference>
<evidence type="ECO:0000259" key="3">
    <source>
        <dbReference type="Pfam" id="PF17853"/>
    </source>
</evidence>